<evidence type="ECO:0000256" key="1">
    <source>
        <dbReference type="SAM" id="MobiDB-lite"/>
    </source>
</evidence>
<accession>A0ABQ7QL45</accession>
<gene>
    <name evidence="2" type="ORF">JYU34_008516</name>
</gene>
<comment type="caution">
    <text evidence="2">The sequence shown here is derived from an EMBL/GenBank/DDBJ whole genome shotgun (WGS) entry which is preliminary data.</text>
</comment>
<evidence type="ECO:0000313" key="3">
    <source>
        <dbReference type="Proteomes" id="UP000823941"/>
    </source>
</evidence>
<dbReference type="Proteomes" id="UP000823941">
    <property type="component" value="Chromosome 12"/>
</dbReference>
<name>A0ABQ7QL45_PLUXY</name>
<keyword evidence="3" id="KW-1185">Reference proteome</keyword>
<dbReference type="EMBL" id="JAHIBW010000012">
    <property type="protein sequence ID" value="KAG7305953.1"/>
    <property type="molecule type" value="Genomic_DNA"/>
</dbReference>
<organism evidence="2 3">
    <name type="scientific">Plutella xylostella</name>
    <name type="common">Diamondback moth</name>
    <name type="synonym">Plutella maculipennis</name>
    <dbReference type="NCBI Taxonomy" id="51655"/>
    <lineage>
        <taxon>Eukaryota</taxon>
        <taxon>Metazoa</taxon>
        <taxon>Ecdysozoa</taxon>
        <taxon>Arthropoda</taxon>
        <taxon>Hexapoda</taxon>
        <taxon>Insecta</taxon>
        <taxon>Pterygota</taxon>
        <taxon>Neoptera</taxon>
        <taxon>Endopterygota</taxon>
        <taxon>Lepidoptera</taxon>
        <taxon>Glossata</taxon>
        <taxon>Ditrysia</taxon>
        <taxon>Yponomeutoidea</taxon>
        <taxon>Plutellidae</taxon>
        <taxon>Plutella</taxon>
    </lineage>
</organism>
<sequence>MARWGIRPGSWQLRVPRSMRARCAGSTRRSPSAGREFGRRPNATPEAATPSATGARSRPGLEPWTRGWRARTRCWRGRRAPPPPTHAPTYTSCCSSMTRLSSMRSCSRTLAEPSNQQ</sequence>
<feature type="region of interest" description="Disordered" evidence="1">
    <location>
        <begin position="17"/>
        <end position="64"/>
    </location>
</feature>
<proteinExistence type="predicted"/>
<protein>
    <submittedName>
        <fullName evidence="2">Uncharacterized protein</fullName>
    </submittedName>
</protein>
<reference evidence="2 3" key="1">
    <citation type="submission" date="2021-06" db="EMBL/GenBank/DDBJ databases">
        <title>A haploid diamondback moth (Plutella xylostella L.) genome assembly resolves 31 chromosomes and identifies a diamide resistance mutation.</title>
        <authorList>
            <person name="Ward C.M."/>
            <person name="Perry K.D."/>
            <person name="Baker G."/>
            <person name="Powis K."/>
            <person name="Heckel D.G."/>
            <person name="Baxter S.W."/>
        </authorList>
    </citation>
    <scope>NUCLEOTIDE SEQUENCE [LARGE SCALE GENOMIC DNA]</scope>
    <source>
        <strain evidence="2 3">LV</strain>
        <tissue evidence="2">Single pupa</tissue>
    </source>
</reference>
<evidence type="ECO:0000313" key="2">
    <source>
        <dbReference type="EMBL" id="KAG7305953.1"/>
    </source>
</evidence>